<evidence type="ECO:0000256" key="2">
    <source>
        <dbReference type="ARBA" id="ARBA00005851"/>
    </source>
</evidence>
<evidence type="ECO:0000256" key="5">
    <source>
        <dbReference type="ARBA" id="ARBA00023235"/>
    </source>
</evidence>
<evidence type="ECO:0000256" key="9">
    <source>
        <dbReference type="ARBA" id="ARBA00039086"/>
    </source>
</evidence>
<dbReference type="AlphaFoldDB" id="A0A4C1XTN6"/>
<sequence>MPQLIIETNIPRSKIPADFISKAIPLLAQTVNRDEKLTAVVIHPDVLMSFGGSDAPTAIARVVVIDRLGPEENKKYCKVLFEFIEKELGVPQDRSVVAHLLPVIMRVYDSNRDTATLDIFITKCNCETTKFLILQTRILTNYKFGADICPPQTFKVNVKFVDLD</sequence>
<dbReference type="Pfam" id="PF01187">
    <property type="entry name" value="MIF"/>
    <property type="match status" value="1"/>
</dbReference>
<evidence type="ECO:0000256" key="7">
    <source>
        <dbReference type="ARBA" id="ARBA00036823"/>
    </source>
</evidence>
<name>A0A4C1XTN6_EUMVA</name>
<protein>
    <recommendedName>
        <fullName evidence="12">L-dopachrome isomerase</fullName>
        <ecNumber evidence="9">5.3.2.1</ecNumber>
        <ecNumber evidence="8">5.3.3.12</ecNumber>
    </recommendedName>
    <alternativeName>
        <fullName evidence="10">L-dopachrome tautomerase</fullName>
    </alternativeName>
    <alternativeName>
        <fullName evidence="11">Phenylpyruvate tautomerase</fullName>
    </alternativeName>
</protein>
<evidence type="ECO:0000256" key="6">
    <source>
        <dbReference type="ARBA" id="ARBA00036735"/>
    </source>
</evidence>
<organism evidence="13 14">
    <name type="scientific">Eumeta variegata</name>
    <name type="common">Bagworm moth</name>
    <name type="synonym">Eumeta japonica</name>
    <dbReference type="NCBI Taxonomy" id="151549"/>
    <lineage>
        <taxon>Eukaryota</taxon>
        <taxon>Metazoa</taxon>
        <taxon>Ecdysozoa</taxon>
        <taxon>Arthropoda</taxon>
        <taxon>Hexapoda</taxon>
        <taxon>Insecta</taxon>
        <taxon>Pterygota</taxon>
        <taxon>Neoptera</taxon>
        <taxon>Endopterygota</taxon>
        <taxon>Lepidoptera</taxon>
        <taxon>Glossata</taxon>
        <taxon>Ditrysia</taxon>
        <taxon>Tineoidea</taxon>
        <taxon>Psychidae</taxon>
        <taxon>Oiketicinae</taxon>
        <taxon>Eumeta</taxon>
    </lineage>
</organism>
<keyword evidence="5" id="KW-0413">Isomerase</keyword>
<dbReference type="STRING" id="151549.A0A4C1XTN6"/>
<dbReference type="PANTHER" id="PTHR11954:SF6">
    <property type="entry name" value="MACROPHAGE MIGRATION INHIBITORY FACTOR"/>
    <property type="match status" value="1"/>
</dbReference>
<reference evidence="13 14" key="1">
    <citation type="journal article" date="2019" name="Commun. Biol.">
        <title>The bagworm genome reveals a unique fibroin gene that provides high tensile strength.</title>
        <authorList>
            <person name="Kono N."/>
            <person name="Nakamura H."/>
            <person name="Ohtoshi R."/>
            <person name="Tomita M."/>
            <person name="Numata K."/>
            <person name="Arakawa K."/>
        </authorList>
    </citation>
    <scope>NUCLEOTIDE SEQUENCE [LARGE SCALE GENOMIC DNA]</scope>
</reference>
<comment type="subcellular location">
    <subcellularLocation>
        <location evidence="1">Secreted</location>
    </subcellularLocation>
</comment>
<dbReference type="GO" id="GO:0004167">
    <property type="term" value="F:dopachrome isomerase activity"/>
    <property type="evidence" value="ECO:0007669"/>
    <property type="project" value="UniProtKB-EC"/>
</dbReference>
<dbReference type="EC" id="5.3.2.1" evidence="9"/>
<dbReference type="PANTHER" id="PTHR11954">
    <property type="entry name" value="D-DOPACHROME DECARBOXYLASE"/>
    <property type="match status" value="1"/>
</dbReference>
<evidence type="ECO:0000256" key="12">
    <source>
        <dbReference type="ARBA" id="ARBA00042730"/>
    </source>
</evidence>
<comment type="similarity">
    <text evidence="2">Belongs to the MIF family.</text>
</comment>
<evidence type="ECO:0000256" key="8">
    <source>
        <dbReference type="ARBA" id="ARBA00038932"/>
    </source>
</evidence>
<gene>
    <name evidence="13" type="primary">MIF</name>
    <name evidence="13" type="ORF">EVAR_85626_1</name>
</gene>
<comment type="caution">
    <text evidence="13">The sequence shown here is derived from an EMBL/GenBank/DDBJ whole genome shotgun (WGS) entry which is preliminary data.</text>
</comment>
<keyword evidence="3" id="KW-0202">Cytokine</keyword>
<comment type="catalytic activity">
    <reaction evidence="7">
        <text>L-dopachrome = 5,6-dihydroxyindole-2-carboxylate</text>
        <dbReference type="Rhea" id="RHEA:13041"/>
        <dbReference type="ChEBI" id="CHEBI:16875"/>
        <dbReference type="ChEBI" id="CHEBI:57509"/>
        <dbReference type="EC" id="5.3.3.12"/>
    </reaction>
</comment>
<evidence type="ECO:0000313" key="14">
    <source>
        <dbReference type="Proteomes" id="UP000299102"/>
    </source>
</evidence>
<dbReference type="GO" id="GO:0005615">
    <property type="term" value="C:extracellular space"/>
    <property type="evidence" value="ECO:0007669"/>
    <property type="project" value="UniProtKB-KW"/>
</dbReference>
<comment type="catalytic activity">
    <reaction evidence="6">
        <text>3-phenylpyruvate = enol-phenylpyruvate</text>
        <dbReference type="Rhea" id="RHEA:17097"/>
        <dbReference type="ChEBI" id="CHEBI:16815"/>
        <dbReference type="ChEBI" id="CHEBI:18005"/>
        <dbReference type="EC" id="5.3.2.1"/>
    </reaction>
</comment>
<dbReference type="Proteomes" id="UP000299102">
    <property type="component" value="Unassembled WGS sequence"/>
</dbReference>
<proteinExistence type="inferred from homology"/>
<dbReference type="InterPro" id="IPR014347">
    <property type="entry name" value="Tautomerase/MIF_sf"/>
</dbReference>
<evidence type="ECO:0000256" key="10">
    <source>
        <dbReference type="ARBA" id="ARBA00041631"/>
    </source>
</evidence>
<dbReference type="EC" id="5.3.3.12" evidence="8"/>
<dbReference type="OrthoDB" id="6080988at2759"/>
<evidence type="ECO:0000256" key="3">
    <source>
        <dbReference type="ARBA" id="ARBA00022514"/>
    </source>
</evidence>
<dbReference type="GO" id="GO:0050178">
    <property type="term" value="F:phenylpyruvate tautomerase activity"/>
    <property type="evidence" value="ECO:0007669"/>
    <property type="project" value="UniProtKB-EC"/>
</dbReference>
<evidence type="ECO:0000256" key="11">
    <source>
        <dbReference type="ARBA" id="ARBA00041912"/>
    </source>
</evidence>
<dbReference type="Gene3D" id="3.30.429.10">
    <property type="entry name" value="Macrophage Migration Inhibitory Factor"/>
    <property type="match status" value="1"/>
</dbReference>
<dbReference type="EMBL" id="BGZK01000958">
    <property type="protein sequence ID" value="GBP66480.1"/>
    <property type="molecule type" value="Genomic_DNA"/>
</dbReference>
<evidence type="ECO:0000256" key="4">
    <source>
        <dbReference type="ARBA" id="ARBA00022525"/>
    </source>
</evidence>
<dbReference type="InterPro" id="IPR001398">
    <property type="entry name" value="Macrophage_inhib_fac"/>
</dbReference>
<evidence type="ECO:0000313" key="13">
    <source>
        <dbReference type="EMBL" id="GBP66480.1"/>
    </source>
</evidence>
<evidence type="ECO:0000256" key="1">
    <source>
        <dbReference type="ARBA" id="ARBA00004613"/>
    </source>
</evidence>
<dbReference type="GO" id="GO:0005125">
    <property type="term" value="F:cytokine activity"/>
    <property type="evidence" value="ECO:0007669"/>
    <property type="project" value="UniProtKB-KW"/>
</dbReference>
<keyword evidence="14" id="KW-1185">Reference proteome</keyword>
<keyword evidence="4" id="KW-0964">Secreted</keyword>
<dbReference type="SUPFAM" id="SSF55331">
    <property type="entry name" value="Tautomerase/MIF"/>
    <property type="match status" value="1"/>
</dbReference>
<accession>A0A4C1XTN6</accession>